<sequence length="113" mass="13037">MAQQLVTVSNLPMLECDSEALLLQDGYRQVSSYKDRDDISRDLHISQHSNLRYGCNGDVPVDIGRWMSVEKWFRFSLIVNSKRRDSIKETLTLELPNLDQSKGHRGAKKFQNP</sequence>
<gene>
    <name evidence="1" type="ORF">POPTR_002G146900</name>
</gene>
<accession>B9GPF4</accession>
<dbReference type="AlphaFoldDB" id="B9GPF4"/>
<dbReference type="Proteomes" id="UP000006729">
    <property type="component" value="Chromosome 2"/>
</dbReference>
<name>B9GPF4_POPTR</name>
<organism evidence="1 2">
    <name type="scientific">Populus trichocarpa</name>
    <name type="common">Western balsam poplar</name>
    <name type="synonym">Populus balsamifera subsp. trichocarpa</name>
    <dbReference type="NCBI Taxonomy" id="3694"/>
    <lineage>
        <taxon>Eukaryota</taxon>
        <taxon>Viridiplantae</taxon>
        <taxon>Streptophyta</taxon>
        <taxon>Embryophyta</taxon>
        <taxon>Tracheophyta</taxon>
        <taxon>Spermatophyta</taxon>
        <taxon>Magnoliopsida</taxon>
        <taxon>eudicotyledons</taxon>
        <taxon>Gunneridae</taxon>
        <taxon>Pentapetalae</taxon>
        <taxon>rosids</taxon>
        <taxon>fabids</taxon>
        <taxon>Malpighiales</taxon>
        <taxon>Salicaceae</taxon>
        <taxon>Saliceae</taxon>
        <taxon>Populus</taxon>
    </lineage>
</organism>
<proteinExistence type="predicted"/>
<evidence type="ECO:0000313" key="2">
    <source>
        <dbReference type="Proteomes" id="UP000006729"/>
    </source>
</evidence>
<dbReference type="HOGENOM" id="CLU_2137800_0_0_1"/>
<dbReference type="EMBL" id="CM009291">
    <property type="protein sequence ID" value="PNT49726.1"/>
    <property type="molecule type" value="Genomic_DNA"/>
</dbReference>
<keyword evidence="2" id="KW-1185">Reference proteome</keyword>
<protein>
    <submittedName>
        <fullName evidence="1">Uncharacterized protein</fullName>
    </submittedName>
</protein>
<reference evidence="1 2" key="1">
    <citation type="journal article" date="2006" name="Science">
        <title>The genome of black cottonwood, Populus trichocarpa (Torr. &amp; Gray).</title>
        <authorList>
            <person name="Tuskan G.A."/>
            <person name="Difazio S."/>
            <person name="Jansson S."/>
            <person name="Bohlmann J."/>
            <person name="Grigoriev I."/>
            <person name="Hellsten U."/>
            <person name="Putnam N."/>
            <person name="Ralph S."/>
            <person name="Rombauts S."/>
            <person name="Salamov A."/>
            <person name="Schein J."/>
            <person name="Sterck L."/>
            <person name="Aerts A."/>
            <person name="Bhalerao R.R."/>
            <person name="Bhalerao R.P."/>
            <person name="Blaudez D."/>
            <person name="Boerjan W."/>
            <person name="Brun A."/>
            <person name="Brunner A."/>
            <person name="Busov V."/>
            <person name="Campbell M."/>
            <person name="Carlson J."/>
            <person name="Chalot M."/>
            <person name="Chapman J."/>
            <person name="Chen G.L."/>
            <person name="Cooper D."/>
            <person name="Coutinho P.M."/>
            <person name="Couturier J."/>
            <person name="Covert S."/>
            <person name="Cronk Q."/>
            <person name="Cunningham R."/>
            <person name="Davis J."/>
            <person name="Degroeve S."/>
            <person name="Dejardin A."/>
            <person name="Depamphilis C."/>
            <person name="Detter J."/>
            <person name="Dirks B."/>
            <person name="Dubchak I."/>
            <person name="Duplessis S."/>
            <person name="Ehlting J."/>
            <person name="Ellis B."/>
            <person name="Gendler K."/>
            <person name="Goodstein D."/>
            <person name="Gribskov M."/>
            <person name="Grimwood J."/>
            <person name="Groover A."/>
            <person name="Gunter L."/>
            <person name="Hamberger B."/>
            <person name="Heinze B."/>
            <person name="Helariutta Y."/>
            <person name="Henrissat B."/>
            <person name="Holligan D."/>
            <person name="Holt R."/>
            <person name="Huang W."/>
            <person name="Islam-Faridi N."/>
            <person name="Jones S."/>
            <person name="Jones-Rhoades M."/>
            <person name="Jorgensen R."/>
            <person name="Joshi C."/>
            <person name="Kangasjarvi J."/>
            <person name="Karlsson J."/>
            <person name="Kelleher C."/>
            <person name="Kirkpatrick R."/>
            <person name="Kirst M."/>
            <person name="Kohler A."/>
            <person name="Kalluri U."/>
            <person name="Larimer F."/>
            <person name="Leebens-Mack J."/>
            <person name="Leple J.C."/>
            <person name="Locascio P."/>
            <person name="Lou Y."/>
            <person name="Lucas S."/>
            <person name="Martin F."/>
            <person name="Montanini B."/>
            <person name="Napoli C."/>
            <person name="Nelson D.R."/>
            <person name="Nelson C."/>
            <person name="Nieminen K."/>
            <person name="Nilsson O."/>
            <person name="Pereda V."/>
            <person name="Peter G."/>
            <person name="Philippe R."/>
            <person name="Pilate G."/>
            <person name="Poliakov A."/>
            <person name="Razumovskaya J."/>
            <person name="Richardson P."/>
            <person name="Rinaldi C."/>
            <person name="Ritland K."/>
            <person name="Rouze P."/>
            <person name="Ryaboy D."/>
            <person name="Schmutz J."/>
            <person name="Schrader J."/>
            <person name="Segerman B."/>
            <person name="Shin H."/>
            <person name="Siddiqui A."/>
            <person name="Sterky F."/>
            <person name="Terry A."/>
            <person name="Tsai C.J."/>
            <person name="Uberbacher E."/>
            <person name="Unneberg P."/>
            <person name="Vahala J."/>
            <person name="Wall K."/>
            <person name="Wessler S."/>
            <person name="Yang G."/>
            <person name="Yin T."/>
            <person name="Douglas C."/>
            <person name="Marra M."/>
            <person name="Sandberg G."/>
            <person name="Van de Peer Y."/>
            <person name="Rokhsar D."/>
        </authorList>
    </citation>
    <scope>NUCLEOTIDE SEQUENCE [LARGE SCALE GENOMIC DNA]</scope>
    <source>
        <strain evidence="2">cv. Nisqually</strain>
    </source>
</reference>
<evidence type="ECO:0000313" key="1">
    <source>
        <dbReference type="EMBL" id="PNT49726.1"/>
    </source>
</evidence>
<dbReference type="InParanoid" id="B9GPF4"/>